<gene>
    <name evidence="1" type="ORF">L1987_05096</name>
</gene>
<dbReference type="Proteomes" id="UP001056120">
    <property type="component" value="Linkage Group LG02"/>
</dbReference>
<protein>
    <submittedName>
        <fullName evidence="1">Uncharacterized protein</fullName>
    </submittedName>
</protein>
<reference evidence="1 2" key="2">
    <citation type="journal article" date="2022" name="Mol. Ecol. Resour.">
        <title>The genomes of chicory, endive, great burdock and yacon provide insights into Asteraceae paleo-polyploidization history and plant inulin production.</title>
        <authorList>
            <person name="Fan W."/>
            <person name="Wang S."/>
            <person name="Wang H."/>
            <person name="Wang A."/>
            <person name="Jiang F."/>
            <person name="Liu H."/>
            <person name="Zhao H."/>
            <person name="Xu D."/>
            <person name="Zhang Y."/>
        </authorList>
    </citation>
    <scope>NUCLEOTIDE SEQUENCE [LARGE SCALE GENOMIC DNA]</scope>
    <source>
        <strain evidence="2">cv. Yunnan</strain>
        <tissue evidence="1">Leaves</tissue>
    </source>
</reference>
<keyword evidence="2" id="KW-1185">Reference proteome</keyword>
<sequence length="174" mass="19055">MVEAQSWTTRRSSNPRFETSVDIPSTPTGELRHGTSNNLFSATSFLSPTILTALIIASWYFSNIGVLLLNKYLLSFYGYRLHRWQSVEIGGARSVINFRFGETPFNESVTVYGANGRHDLIAVLGNAKAAVAAVVSVLIFKNPVTVLGISGFGVTIMGVVLYSEAKRRLKITAH</sequence>
<evidence type="ECO:0000313" key="1">
    <source>
        <dbReference type="EMBL" id="KAI3823656.1"/>
    </source>
</evidence>
<dbReference type="EMBL" id="CM042019">
    <property type="protein sequence ID" value="KAI3823656.1"/>
    <property type="molecule type" value="Genomic_DNA"/>
</dbReference>
<evidence type="ECO:0000313" key="2">
    <source>
        <dbReference type="Proteomes" id="UP001056120"/>
    </source>
</evidence>
<organism evidence="1 2">
    <name type="scientific">Smallanthus sonchifolius</name>
    <dbReference type="NCBI Taxonomy" id="185202"/>
    <lineage>
        <taxon>Eukaryota</taxon>
        <taxon>Viridiplantae</taxon>
        <taxon>Streptophyta</taxon>
        <taxon>Embryophyta</taxon>
        <taxon>Tracheophyta</taxon>
        <taxon>Spermatophyta</taxon>
        <taxon>Magnoliopsida</taxon>
        <taxon>eudicotyledons</taxon>
        <taxon>Gunneridae</taxon>
        <taxon>Pentapetalae</taxon>
        <taxon>asterids</taxon>
        <taxon>campanulids</taxon>
        <taxon>Asterales</taxon>
        <taxon>Asteraceae</taxon>
        <taxon>Asteroideae</taxon>
        <taxon>Heliantheae alliance</taxon>
        <taxon>Millerieae</taxon>
        <taxon>Smallanthus</taxon>
    </lineage>
</organism>
<accession>A0ACB9JUE2</accession>
<proteinExistence type="predicted"/>
<reference evidence="2" key="1">
    <citation type="journal article" date="2022" name="Mol. Ecol. Resour.">
        <title>The genomes of chicory, endive, great burdock and yacon provide insights into Asteraceae palaeo-polyploidization history and plant inulin production.</title>
        <authorList>
            <person name="Fan W."/>
            <person name="Wang S."/>
            <person name="Wang H."/>
            <person name="Wang A."/>
            <person name="Jiang F."/>
            <person name="Liu H."/>
            <person name="Zhao H."/>
            <person name="Xu D."/>
            <person name="Zhang Y."/>
        </authorList>
    </citation>
    <scope>NUCLEOTIDE SEQUENCE [LARGE SCALE GENOMIC DNA]</scope>
    <source>
        <strain evidence="2">cv. Yunnan</strain>
    </source>
</reference>
<comment type="caution">
    <text evidence="1">The sequence shown here is derived from an EMBL/GenBank/DDBJ whole genome shotgun (WGS) entry which is preliminary data.</text>
</comment>
<name>A0ACB9JUE2_9ASTR</name>